<dbReference type="STRING" id="1349767.GJA_432"/>
<keyword evidence="5" id="KW-0812">Transmembrane</keyword>
<dbReference type="SUPFAM" id="SSF56935">
    <property type="entry name" value="Porins"/>
    <property type="match status" value="1"/>
</dbReference>
<feature type="signal peptide" evidence="11">
    <location>
        <begin position="1"/>
        <end position="20"/>
    </location>
</feature>
<name>W0UZN9_9BURK</name>
<evidence type="ECO:0000313" key="14">
    <source>
        <dbReference type="Proteomes" id="UP000027604"/>
    </source>
</evidence>
<accession>W0UZN9</accession>
<dbReference type="Pfam" id="PF13609">
    <property type="entry name" value="Porin_4"/>
    <property type="match status" value="1"/>
</dbReference>
<dbReference type="eggNOG" id="COG3203">
    <property type="taxonomic scope" value="Bacteria"/>
</dbReference>
<dbReference type="RefSeq" id="WP_051780164.1">
    <property type="nucleotide sequence ID" value="NZ_BCTH01000023.1"/>
</dbReference>
<dbReference type="PRINTS" id="PR00182">
    <property type="entry name" value="ECOLNEIPORIN"/>
</dbReference>
<dbReference type="GO" id="GO:0034220">
    <property type="term" value="P:monoatomic ion transmembrane transport"/>
    <property type="evidence" value="ECO:0007669"/>
    <property type="project" value="InterPro"/>
</dbReference>
<evidence type="ECO:0000256" key="10">
    <source>
        <dbReference type="ARBA" id="ARBA00023237"/>
    </source>
</evidence>
<feature type="chain" id="PRO_5004797457" evidence="11">
    <location>
        <begin position="21"/>
        <end position="351"/>
    </location>
</feature>
<evidence type="ECO:0000256" key="4">
    <source>
        <dbReference type="ARBA" id="ARBA00022452"/>
    </source>
</evidence>
<comment type="subcellular location">
    <subcellularLocation>
        <location evidence="1">Cell outer membrane</location>
        <topology evidence="1">Multi-pass membrane protein</topology>
    </subcellularLocation>
</comment>
<evidence type="ECO:0000256" key="2">
    <source>
        <dbReference type="ARBA" id="ARBA00011233"/>
    </source>
</evidence>
<organism evidence="13 14">
    <name type="scientific">Janthinobacterium agaricidamnosum NBRC 102515 = DSM 9628</name>
    <dbReference type="NCBI Taxonomy" id="1349767"/>
    <lineage>
        <taxon>Bacteria</taxon>
        <taxon>Pseudomonadati</taxon>
        <taxon>Pseudomonadota</taxon>
        <taxon>Betaproteobacteria</taxon>
        <taxon>Burkholderiales</taxon>
        <taxon>Oxalobacteraceae</taxon>
        <taxon>Janthinobacterium</taxon>
    </lineage>
</organism>
<dbReference type="GO" id="GO:0046930">
    <property type="term" value="C:pore complex"/>
    <property type="evidence" value="ECO:0007669"/>
    <property type="project" value="UniProtKB-KW"/>
</dbReference>
<keyword evidence="8" id="KW-0626">Porin</keyword>
<dbReference type="InterPro" id="IPR001702">
    <property type="entry name" value="Porin_Gram-ve"/>
</dbReference>
<keyword evidence="7" id="KW-0406">Ion transport</keyword>
<dbReference type="HOGENOM" id="CLU_038238_2_0_4"/>
<feature type="domain" description="Porin" evidence="12">
    <location>
        <begin position="9"/>
        <end position="325"/>
    </location>
</feature>
<evidence type="ECO:0000256" key="5">
    <source>
        <dbReference type="ARBA" id="ARBA00022692"/>
    </source>
</evidence>
<keyword evidence="9" id="KW-0472">Membrane</keyword>
<gene>
    <name evidence="13" type="ORF">GJA_432</name>
</gene>
<dbReference type="PANTHER" id="PTHR34501">
    <property type="entry name" value="PROTEIN YDDL-RELATED"/>
    <property type="match status" value="1"/>
</dbReference>
<comment type="subunit">
    <text evidence="2">Homotrimer.</text>
</comment>
<dbReference type="PATRIC" id="fig|1349767.4.peg.2145"/>
<evidence type="ECO:0000256" key="1">
    <source>
        <dbReference type="ARBA" id="ARBA00004571"/>
    </source>
</evidence>
<evidence type="ECO:0000256" key="9">
    <source>
        <dbReference type="ARBA" id="ARBA00023136"/>
    </source>
</evidence>
<evidence type="ECO:0000259" key="12">
    <source>
        <dbReference type="Pfam" id="PF13609"/>
    </source>
</evidence>
<dbReference type="InterPro" id="IPR033900">
    <property type="entry name" value="Gram_neg_porin_domain"/>
</dbReference>
<dbReference type="GO" id="GO:0015288">
    <property type="term" value="F:porin activity"/>
    <property type="evidence" value="ECO:0007669"/>
    <property type="project" value="UniProtKB-KW"/>
</dbReference>
<dbReference type="OrthoDB" id="5293374at2"/>
<dbReference type="KEGG" id="jag:GJA_432"/>
<keyword evidence="6 11" id="KW-0732">Signal</keyword>
<proteinExistence type="predicted"/>
<keyword evidence="3" id="KW-0813">Transport</keyword>
<evidence type="ECO:0000313" key="13">
    <source>
        <dbReference type="EMBL" id="CDG81091.1"/>
    </source>
</evidence>
<dbReference type="InterPro" id="IPR023614">
    <property type="entry name" value="Porin_dom_sf"/>
</dbReference>
<evidence type="ECO:0000256" key="6">
    <source>
        <dbReference type="ARBA" id="ARBA00022729"/>
    </source>
</evidence>
<reference evidence="13 14" key="1">
    <citation type="journal article" date="2015" name="Genome Announc.">
        <title>Genome Sequence of Mushroom Soft-Rot Pathogen Janthinobacterium agaricidamnosum.</title>
        <authorList>
            <person name="Graupner K."/>
            <person name="Lackner G."/>
            <person name="Hertweck C."/>
        </authorList>
    </citation>
    <scope>NUCLEOTIDE SEQUENCE [LARGE SCALE GENOMIC DNA]</scope>
    <source>
        <strain evidence="14">NBRC 102515 / DSM 9628</strain>
    </source>
</reference>
<protein>
    <submittedName>
        <fullName evidence="13">Gram-negative porin family protein</fullName>
    </submittedName>
</protein>
<dbReference type="Gene3D" id="2.40.160.10">
    <property type="entry name" value="Porin"/>
    <property type="match status" value="1"/>
</dbReference>
<evidence type="ECO:0000256" key="7">
    <source>
        <dbReference type="ARBA" id="ARBA00023065"/>
    </source>
</evidence>
<dbReference type="Proteomes" id="UP000027604">
    <property type="component" value="Chromosome I"/>
</dbReference>
<keyword evidence="4" id="KW-1134">Transmembrane beta strand</keyword>
<dbReference type="AlphaFoldDB" id="W0UZN9"/>
<evidence type="ECO:0000256" key="8">
    <source>
        <dbReference type="ARBA" id="ARBA00023114"/>
    </source>
</evidence>
<dbReference type="GO" id="GO:0009279">
    <property type="term" value="C:cell outer membrane"/>
    <property type="evidence" value="ECO:0007669"/>
    <property type="project" value="UniProtKB-SubCell"/>
</dbReference>
<sequence length="351" mass="37304">MKHAIIGIALLGGLPGLVLAQSNVDVYGSIDAGLRNRTNVNQAGDSQLTMGSNGTFRSNRLGFKGTEDLGGGLKANFLLESGFNTATGALNNTTGTLFQREAHIGLESALGAIDLGRQYTVAYKTIVAFDPFVYRYPSITYVLSSTAGTRHSNDVQYTGRFNDLTLRAEYALGEVAGDSSSGSAKAVGANYVSGPLKLGASYTRSKENVGSTAAPVYMDYDHVAAGGAYTVGAVTLALGYVDEKQATIVARDDRATWRWAGLTYRTSERFSVTGAWYGNKVHNRKAGATVAAGDGKKDLYMLGLRYDLSKRTVLYAEIDRNKFDGAFASGGTTPLNQRGQTGTSAGIMHMF</sequence>
<dbReference type="EMBL" id="HG322949">
    <property type="protein sequence ID" value="CDG81091.1"/>
    <property type="molecule type" value="Genomic_DNA"/>
</dbReference>
<dbReference type="PANTHER" id="PTHR34501:SF9">
    <property type="entry name" value="MAJOR OUTER MEMBRANE PROTEIN P.IA"/>
    <property type="match status" value="1"/>
</dbReference>
<dbReference type="InterPro" id="IPR050298">
    <property type="entry name" value="Gram-neg_bact_OMP"/>
</dbReference>
<keyword evidence="14" id="KW-1185">Reference proteome</keyword>
<dbReference type="CDD" id="cd00342">
    <property type="entry name" value="gram_neg_porins"/>
    <property type="match status" value="1"/>
</dbReference>
<keyword evidence="10" id="KW-0998">Cell outer membrane</keyword>
<evidence type="ECO:0000256" key="3">
    <source>
        <dbReference type="ARBA" id="ARBA00022448"/>
    </source>
</evidence>
<evidence type="ECO:0000256" key="11">
    <source>
        <dbReference type="SAM" id="SignalP"/>
    </source>
</evidence>